<dbReference type="AlphaFoldDB" id="A0A5N5Q8C0"/>
<dbReference type="EMBL" id="SSOP01000609">
    <property type="protein sequence ID" value="KAB5588030.1"/>
    <property type="molecule type" value="Genomic_DNA"/>
</dbReference>
<keyword evidence="6" id="KW-0472">Membrane</keyword>
<dbReference type="FunFam" id="1.25.10.10:FF:000131">
    <property type="entry name" value="Vacuolar protein 8"/>
    <property type="match status" value="1"/>
</dbReference>
<feature type="region of interest" description="Disordered" evidence="11">
    <location>
        <begin position="522"/>
        <end position="601"/>
    </location>
</feature>
<feature type="repeat" description="ARM" evidence="10">
    <location>
        <begin position="85"/>
        <end position="127"/>
    </location>
</feature>
<feature type="compositionally biased region" description="Basic and acidic residues" evidence="11">
    <location>
        <begin position="585"/>
        <end position="601"/>
    </location>
</feature>
<dbReference type="Pfam" id="PF00514">
    <property type="entry name" value="Arm"/>
    <property type="match status" value="7"/>
</dbReference>
<dbReference type="PANTHER" id="PTHR47249">
    <property type="entry name" value="VACUOLAR PROTEIN 8"/>
    <property type="match status" value="1"/>
</dbReference>
<dbReference type="PANTHER" id="PTHR47249:SF1">
    <property type="entry name" value="VACUOLAR PROTEIN 8"/>
    <property type="match status" value="1"/>
</dbReference>
<dbReference type="OrthoDB" id="7537227at2759"/>
<feature type="repeat" description="ARM" evidence="10">
    <location>
        <begin position="167"/>
        <end position="209"/>
    </location>
</feature>
<dbReference type="GO" id="GO:0000329">
    <property type="term" value="C:fungal-type vacuole membrane"/>
    <property type="evidence" value="ECO:0007669"/>
    <property type="project" value="TreeGrafter"/>
</dbReference>
<evidence type="ECO:0000256" key="6">
    <source>
        <dbReference type="ARBA" id="ARBA00023136"/>
    </source>
</evidence>
<evidence type="ECO:0000256" key="1">
    <source>
        <dbReference type="ARBA" id="ARBA00004592"/>
    </source>
</evidence>
<evidence type="ECO:0000256" key="3">
    <source>
        <dbReference type="ARBA" id="ARBA00022554"/>
    </source>
</evidence>
<evidence type="ECO:0000256" key="2">
    <source>
        <dbReference type="ARBA" id="ARBA00005462"/>
    </source>
</evidence>
<keyword evidence="3" id="KW-0926">Vacuole</keyword>
<evidence type="ECO:0000313" key="13">
    <source>
        <dbReference type="Proteomes" id="UP000383932"/>
    </source>
</evidence>
<evidence type="ECO:0000256" key="5">
    <source>
        <dbReference type="ARBA" id="ARBA00022737"/>
    </source>
</evidence>
<dbReference type="GO" id="GO:0043495">
    <property type="term" value="F:protein-membrane adaptor activity"/>
    <property type="evidence" value="ECO:0007669"/>
    <property type="project" value="InterPro"/>
</dbReference>
<dbReference type="Proteomes" id="UP000383932">
    <property type="component" value="Unassembled WGS sequence"/>
</dbReference>
<proteinExistence type="inferred from homology"/>
<keyword evidence="5" id="KW-0677">Repeat</keyword>
<evidence type="ECO:0000256" key="9">
    <source>
        <dbReference type="ARBA" id="ARBA00026209"/>
    </source>
</evidence>
<feature type="compositionally biased region" description="Low complexity" evidence="11">
    <location>
        <begin position="522"/>
        <end position="540"/>
    </location>
</feature>
<evidence type="ECO:0000256" key="4">
    <source>
        <dbReference type="ARBA" id="ARBA00022707"/>
    </source>
</evidence>
<dbReference type="InterPro" id="IPR011989">
    <property type="entry name" value="ARM-like"/>
</dbReference>
<feature type="repeat" description="ARM" evidence="10">
    <location>
        <begin position="208"/>
        <end position="248"/>
    </location>
</feature>
<dbReference type="InterPro" id="IPR045156">
    <property type="entry name" value="Vac8"/>
</dbReference>
<sequence length="601" mass="65006">MGNLCSCCRSNKSQGYEPLLLENEREAVADLLQFLENRTTTNFFSGSPLSALTILSFSENVDLQRSAALAFAEITEKEVRQVGRDTLDPILFLLSSHDTEVQRAASAALGNLAVNTENKILIVKLGGLEPLIRQMLSPNVEVQCNAVGCVTNLATHDENKTMIAKSGALVPLTRLARSKDMRVQRNATGALLNMTHSDENRQQLVNAGAIPVLVGLLNSPDTDVQYYCTTALSNIAVDAANRRKLASSEPKLVQSLVALMDSPSLKVQCQAALALRNLASDEKYQLEIVKADGLQPLLRLLHSTFLPLILSSAACVRNVSIHPLNEAPIIEAGYLGPLVDLLSFEENEEVQCHAISTLRNLAASSEKNKGQIVAAGAAQKIKELVLRVPVNVQSEMTACVAVLALSDELKPQLLEMGICEVLIPLTNSSSVEVQGNSAAALGNLSSKEERSSLDDYSAFNDVWDKPEGGLHMYLFRFLSSTDATFQHIAVWTIVQLLESRDNQLTHNIRNSPLLIPHIRHLSASAASSPSSSPGSHSQSRTSDDDAGEGGQGEIAALARRILEFTDGDGPEEGASMSVDDERGEEELRKSVREALGSQRRD</sequence>
<feature type="repeat" description="ARM" evidence="10">
    <location>
        <begin position="126"/>
        <end position="168"/>
    </location>
</feature>
<feature type="repeat" description="ARM" evidence="10">
    <location>
        <begin position="292"/>
        <end position="334"/>
    </location>
</feature>
<dbReference type="InterPro" id="IPR016024">
    <property type="entry name" value="ARM-type_fold"/>
</dbReference>
<evidence type="ECO:0000256" key="10">
    <source>
        <dbReference type="PROSITE-ProRule" id="PRU00259"/>
    </source>
</evidence>
<organism evidence="12 13">
    <name type="scientific">Ceratobasidium theobromae</name>
    <dbReference type="NCBI Taxonomy" id="1582974"/>
    <lineage>
        <taxon>Eukaryota</taxon>
        <taxon>Fungi</taxon>
        <taxon>Dikarya</taxon>
        <taxon>Basidiomycota</taxon>
        <taxon>Agaricomycotina</taxon>
        <taxon>Agaricomycetes</taxon>
        <taxon>Cantharellales</taxon>
        <taxon>Ceratobasidiaceae</taxon>
        <taxon>Ceratobasidium</taxon>
    </lineage>
</organism>
<protein>
    <recommendedName>
        <fullName evidence="9">Vacuolar protein 8</fullName>
    </recommendedName>
</protein>
<reference evidence="12 13" key="1">
    <citation type="journal article" date="2019" name="Fungal Biol. Biotechnol.">
        <title>Draft genome sequence of fastidious pathogen Ceratobasidium theobromae, which causes vascular-streak dieback in Theobroma cacao.</title>
        <authorList>
            <person name="Ali S.S."/>
            <person name="Asman A."/>
            <person name="Shao J."/>
            <person name="Firmansyah A.P."/>
            <person name="Susilo A.W."/>
            <person name="Rosmana A."/>
            <person name="McMahon P."/>
            <person name="Junaid M."/>
            <person name="Guest D."/>
            <person name="Kheng T.Y."/>
            <person name="Meinhardt L.W."/>
            <person name="Bailey B.A."/>
        </authorList>
    </citation>
    <scope>NUCLEOTIDE SEQUENCE [LARGE SCALE GENOMIC DNA]</scope>
    <source>
        <strain evidence="12 13">CT2</strain>
    </source>
</reference>
<gene>
    <name evidence="12" type="ORF">CTheo_8527</name>
</gene>
<keyword evidence="4" id="KW-0519">Myristate</keyword>
<dbReference type="FunFam" id="1.25.10.10:FF:000128">
    <property type="entry name" value="Vacuolar protein-like protein 8"/>
    <property type="match status" value="1"/>
</dbReference>
<feature type="repeat" description="ARM" evidence="10">
    <location>
        <begin position="251"/>
        <end position="293"/>
    </location>
</feature>
<evidence type="ECO:0000256" key="7">
    <source>
        <dbReference type="ARBA" id="ARBA00023288"/>
    </source>
</evidence>
<dbReference type="PROSITE" id="PS50176">
    <property type="entry name" value="ARM_REPEAT"/>
    <property type="match status" value="7"/>
</dbReference>
<comment type="subcellular location">
    <subcellularLocation>
        <location evidence="1">Vacuole membrane</location>
        <topology evidence="1">Lipid-anchor</topology>
    </subcellularLocation>
</comment>
<keyword evidence="13" id="KW-1185">Reference proteome</keyword>
<dbReference type="GO" id="GO:0000045">
    <property type="term" value="P:autophagosome assembly"/>
    <property type="evidence" value="ECO:0007669"/>
    <property type="project" value="TreeGrafter"/>
</dbReference>
<dbReference type="GO" id="GO:0071562">
    <property type="term" value="P:nucleus-vacuole junction assembly"/>
    <property type="evidence" value="ECO:0007669"/>
    <property type="project" value="InterPro"/>
</dbReference>
<dbReference type="SMART" id="SM00185">
    <property type="entry name" value="ARM"/>
    <property type="match status" value="9"/>
</dbReference>
<comment type="similarity">
    <text evidence="2">Belongs to the beta-catenin family.</text>
</comment>
<dbReference type="FunFam" id="1.25.10.10:FF:000236">
    <property type="entry name" value="Vacuolar protein 8, variant"/>
    <property type="match status" value="1"/>
</dbReference>
<name>A0A5N5Q8C0_9AGAM</name>
<dbReference type="SUPFAM" id="SSF48371">
    <property type="entry name" value="ARM repeat"/>
    <property type="match status" value="1"/>
</dbReference>
<evidence type="ECO:0000256" key="8">
    <source>
        <dbReference type="ARBA" id="ARBA00024821"/>
    </source>
</evidence>
<evidence type="ECO:0000256" key="11">
    <source>
        <dbReference type="SAM" id="MobiDB-lite"/>
    </source>
</evidence>
<dbReference type="Gene3D" id="1.25.10.10">
    <property type="entry name" value="Leucine-rich Repeat Variant"/>
    <property type="match status" value="3"/>
</dbReference>
<keyword evidence="7" id="KW-0449">Lipoprotein</keyword>
<evidence type="ECO:0000313" key="12">
    <source>
        <dbReference type="EMBL" id="KAB5588030.1"/>
    </source>
</evidence>
<comment type="caution">
    <text evidence="12">The sequence shown here is derived from an EMBL/GenBank/DDBJ whole genome shotgun (WGS) entry which is preliminary data.</text>
</comment>
<comment type="function">
    <text evidence="8">Functions in both vacuole inheritance and protein targeting from the cytoplasm to vacuole.</text>
</comment>
<dbReference type="InterPro" id="IPR000225">
    <property type="entry name" value="Armadillo"/>
</dbReference>
<accession>A0A5N5Q8C0</accession>
<feature type="repeat" description="ARM" evidence="10">
    <location>
        <begin position="333"/>
        <end position="376"/>
    </location>
</feature>